<dbReference type="Pfam" id="PF08352">
    <property type="entry name" value="oligo_HPY"/>
    <property type="match status" value="1"/>
</dbReference>
<dbReference type="InterPro" id="IPR003593">
    <property type="entry name" value="AAA+_ATPase"/>
</dbReference>
<evidence type="ECO:0000313" key="10">
    <source>
        <dbReference type="Proteomes" id="UP001595387"/>
    </source>
</evidence>
<dbReference type="InterPro" id="IPR027417">
    <property type="entry name" value="P-loop_NTPase"/>
</dbReference>
<feature type="domain" description="ABC transporter" evidence="8">
    <location>
        <begin position="2"/>
        <end position="253"/>
    </location>
</feature>
<dbReference type="RefSeq" id="WP_390304504.1">
    <property type="nucleotide sequence ID" value="NZ_JBHRRZ010000012.1"/>
</dbReference>
<evidence type="ECO:0000256" key="3">
    <source>
        <dbReference type="ARBA" id="ARBA00022448"/>
    </source>
</evidence>
<dbReference type="InterPro" id="IPR003439">
    <property type="entry name" value="ABC_transporter-like_ATP-bd"/>
</dbReference>
<dbReference type="SMART" id="SM00382">
    <property type="entry name" value="AAA"/>
    <property type="match status" value="1"/>
</dbReference>
<dbReference type="Pfam" id="PF00005">
    <property type="entry name" value="ABC_tran"/>
    <property type="match status" value="1"/>
</dbReference>
<comment type="caution">
    <text evidence="9">The sequence shown here is derived from an EMBL/GenBank/DDBJ whole genome shotgun (WGS) entry which is preliminary data.</text>
</comment>
<proteinExistence type="inferred from homology"/>
<evidence type="ECO:0000256" key="5">
    <source>
        <dbReference type="ARBA" id="ARBA00022741"/>
    </source>
</evidence>
<protein>
    <submittedName>
        <fullName evidence="9">ABC transporter ATP-binding protein</fullName>
    </submittedName>
</protein>
<dbReference type="PANTHER" id="PTHR43297">
    <property type="entry name" value="OLIGOPEPTIDE TRANSPORT ATP-BINDING PROTEIN APPD"/>
    <property type="match status" value="1"/>
</dbReference>
<evidence type="ECO:0000256" key="2">
    <source>
        <dbReference type="ARBA" id="ARBA00005417"/>
    </source>
</evidence>
<accession>A0ABV7A565</accession>
<evidence type="ECO:0000313" key="9">
    <source>
        <dbReference type="EMBL" id="MFC2948014.1"/>
    </source>
</evidence>
<evidence type="ECO:0000256" key="1">
    <source>
        <dbReference type="ARBA" id="ARBA00004202"/>
    </source>
</evidence>
<keyword evidence="6 9" id="KW-0067">ATP-binding</keyword>
<dbReference type="InterPro" id="IPR017871">
    <property type="entry name" value="ABC_transporter-like_CS"/>
</dbReference>
<comment type="subcellular location">
    <subcellularLocation>
        <location evidence="1">Cell membrane</location>
        <topology evidence="1">Peripheral membrane protein</topology>
    </subcellularLocation>
</comment>
<sequence>MLEVKNFKAYIDTPGGVVKAVDHVSFTISPGETVGIVGESGSGKSVLAHSIMQLNQKPPTFYPEGEILFEGRDLLQLKEKELSKIRGNDIAMVFQDPMSSLNPVFTIGDQLMEAISTHQKLSKNEVRKRAIELLTDVGIPDPESRLKAYPHQFSGGMRQRVLIAIALAGNPKLLIADEPTTALDVTIQAQILELMKTIQEKYGTAIMVISHDLGVIAQIAKKVLVMYAGRIVEKGDVEDIFYHTSMPYTWSLLRSLPRIDARSRRRLLNIEGHPPNLINRPSGCHFHPRCPFATEECKKIDPELMQRSGDHYAACILSEPEFNEAKERVEREEQEGRVKHV</sequence>
<evidence type="ECO:0000259" key="8">
    <source>
        <dbReference type="PROSITE" id="PS50893"/>
    </source>
</evidence>
<evidence type="ECO:0000256" key="6">
    <source>
        <dbReference type="ARBA" id="ARBA00022840"/>
    </source>
</evidence>
<dbReference type="InterPro" id="IPR013563">
    <property type="entry name" value="Oligopep_ABC_C"/>
</dbReference>
<dbReference type="CDD" id="cd03257">
    <property type="entry name" value="ABC_NikE_OppD_transporters"/>
    <property type="match status" value="1"/>
</dbReference>
<dbReference type="Gene3D" id="3.40.50.300">
    <property type="entry name" value="P-loop containing nucleotide triphosphate hydrolases"/>
    <property type="match status" value="1"/>
</dbReference>
<keyword evidence="7" id="KW-0472">Membrane</keyword>
<evidence type="ECO:0000256" key="7">
    <source>
        <dbReference type="ARBA" id="ARBA00023136"/>
    </source>
</evidence>
<reference evidence="10" key="1">
    <citation type="journal article" date="2019" name="Int. J. Syst. Evol. Microbiol.">
        <title>The Global Catalogue of Microorganisms (GCM) 10K type strain sequencing project: providing services to taxonomists for standard genome sequencing and annotation.</title>
        <authorList>
            <consortium name="The Broad Institute Genomics Platform"/>
            <consortium name="The Broad Institute Genome Sequencing Center for Infectious Disease"/>
            <person name="Wu L."/>
            <person name="Ma J."/>
        </authorList>
    </citation>
    <scope>NUCLEOTIDE SEQUENCE [LARGE SCALE GENOMIC DNA]</scope>
    <source>
        <strain evidence="10">KCTC 13193</strain>
    </source>
</reference>
<dbReference type="PANTHER" id="PTHR43297:SF2">
    <property type="entry name" value="DIPEPTIDE TRANSPORT ATP-BINDING PROTEIN DPPD"/>
    <property type="match status" value="1"/>
</dbReference>
<dbReference type="InterPro" id="IPR050388">
    <property type="entry name" value="ABC_Ni/Peptide_Import"/>
</dbReference>
<keyword evidence="10" id="KW-1185">Reference proteome</keyword>
<dbReference type="SUPFAM" id="SSF52540">
    <property type="entry name" value="P-loop containing nucleoside triphosphate hydrolases"/>
    <property type="match status" value="1"/>
</dbReference>
<organism evidence="9 10">
    <name type="scientific">Virgibacillus sediminis</name>
    <dbReference type="NCBI Taxonomy" id="202260"/>
    <lineage>
        <taxon>Bacteria</taxon>
        <taxon>Bacillati</taxon>
        <taxon>Bacillota</taxon>
        <taxon>Bacilli</taxon>
        <taxon>Bacillales</taxon>
        <taxon>Bacillaceae</taxon>
        <taxon>Virgibacillus</taxon>
    </lineage>
</organism>
<name>A0ABV7A565_9BACI</name>
<comment type="similarity">
    <text evidence="2">Belongs to the ABC transporter superfamily.</text>
</comment>
<dbReference type="Proteomes" id="UP001595387">
    <property type="component" value="Unassembled WGS sequence"/>
</dbReference>
<dbReference type="PROSITE" id="PS50893">
    <property type="entry name" value="ABC_TRANSPORTER_2"/>
    <property type="match status" value="1"/>
</dbReference>
<dbReference type="EMBL" id="JBHRRZ010000012">
    <property type="protein sequence ID" value="MFC2948014.1"/>
    <property type="molecule type" value="Genomic_DNA"/>
</dbReference>
<gene>
    <name evidence="9" type="ORF">ACFODW_06620</name>
</gene>
<dbReference type="PROSITE" id="PS00211">
    <property type="entry name" value="ABC_TRANSPORTER_1"/>
    <property type="match status" value="1"/>
</dbReference>
<dbReference type="NCBIfam" id="TIGR01727">
    <property type="entry name" value="oligo_HPY"/>
    <property type="match status" value="1"/>
</dbReference>
<keyword evidence="4" id="KW-1003">Cell membrane</keyword>
<dbReference type="GO" id="GO:0005524">
    <property type="term" value="F:ATP binding"/>
    <property type="evidence" value="ECO:0007669"/>
    <property type="project" value="UniProtKB-KW"/>
</dbReference>
<evidence type="ECO:0000256" key="4">
    <source>
        <dbReference type="ARBA" id="ARBA00022475"/>
    </source>
</evidence>
<keyword evidence="3" id="KW-0813">Transport</keyword>
<keyword evidence="5" id="KW-0547">Nucleotide-binding</keyword>